<keyword evidence="4 7" id="KW-0812">Transmembrane</keyword>
<evidence type="ECO:0000256" key="3">
    <source>
        <dbReference type="ARBA" id="ARBA00022475"/>
    </source>
</evidence>
<evidence type="ECO:0000256" key="5">
    <source>
        <dbReference type="ARBA" id="ARBA00022989"/>
    </source>
</evidence>
<evidence type="ECO:0000256" key="4">
    <source>
        <dbReference type="ARBA" id="ARBA00022692"/>
    </source>
</evidence>
<sequence length="280" mass="31128">MSLTNVTAHSVQWQSYRSAFGFFKKYLSVTLQLACGLLVPVLLLGLWYVATLRQWLPEQILPAPQLVWSTTVELWQSGDLQLHFLVSTKRIFWSVALGVSLGLGLGVWFALSQRAQRFVLPTIQLLTQFPIIGWIPLLMIFLGIDEALKIVAISLAVVSPVLIATFKGIQQVPNRLLEVAQVYQFSKFQTFSKVILPASLPAIISGLRQGVMQAWLALVFVELLASSEGIGFLMVWGRQLMQMDIIFMGIILIGITGFILDSGLAAFERLARFYATRVGG</sequence>
<dbReference type="AlphaFoldDB" id="A0A1G6LUL3"/>
<keyword evidence="5 7" id="KW-1133">Transmembrane helix</keyword>
<dbReference type="SUPFAM" id="SSF161098">
    <property type="entry name" value="MetI-like"/>
    <property type="match status" value="1"/>
</dbReference>
<keyword evidence="6 7" id="KW-0472">Membrane</keyword>
<dbReference type="PROSITE" id="PS50928">
    <property type="entry name" value="ABC_TM1"/>
    <property type="match status" value="1"/>
</dbReference>
<feature type="transmembrane region" description="Helical" evidence="7">
    <location>
        <begin position="190"/>
        <end position="208"/>
    </location>
</feature>
<dbReference type="PANTHER" id="PTHR30151">
    <property type="entry name" value="ALKANE SULFONATE ABC TRANSPORTER-RELATED, MEMBRANE SUBUNIT"/>
    <property type="match status" value="1"/>
</dbReference>
<name>A0A1G6LUL3_9GAMM</name>
<gene>
    <name evidence="9" type="ORF">SAMN05421732_10745</name>
</gene>
<dbReference type="OrthoDB" id="5298727at2"/>
<feature type="transmembrane region" description="Helical" evidence="7">
    <location>
        <begin position="91"/>
        <end position="111"/>
    </location>
</feature>
<reference evidence="10" key="1">
    <citation type="submission" date="2016-09" db="EMBL/GenBank/DDBJ databases">
        <authorList>
            <person name="Varghese N."/>
            <person name="Submissions S."/>
        </authorList>
    </citation>
    <scope>NUCLEOTIDE SEQUENCE [LARGE SCALE GENOMIC DNA]</scope>
    <source>
        <strain evidence="10">ANC 4667</strain>
    </source>
</reference>
<dbReference type="GO" id="GO:0055085">
    <property type="term" value="P:transmembrane transport"/>
    <property type="evidence" value="ECO:0007669"/>
    <property type="project" value="InterPro"/>
</dbReference>
<organism evidence="9 10">
    <name type="scientific">Acinetobacter kookii</name>
    <dbReference type="NCBI Taxonomy" id="1226327"/>
    <lineage>
        <taxon>Bacteria</taxon>
        <taxon>Pseudomonadati</taxon>
        <taxon>Pseudomonadota</taxon>
        <taxon>Gammaproteobacteria</taxon>
        <taxon>Moraxellales</taxon>
        <taxon>Moraxellaceae</taxon>
        <taxon>Acinetobacter</taxon>
    </lineage>
</organism>
<comment type="similarity">
    <text evidence="7">Belongs to the binding-protein-dependent transport system permease family.</text>
</comment>
<comment type="subcellular location">
    <subcellularLocation>
        <location evidence="1 7">Cell membrane</location>
        <topology evidence="1 7">Multi-pass membrane protein</topology>
    </subcellularLocation>
</comment>
<feature type="transmembrane region" description="Helical" evidence="7">
    <location>
        <begin position="150"/>
        <end position="169"/>
    </location>
</feature>
<dbReference type="RefSeq" id="WP_092820037.1">
    <property type="nucleotide sequence ID" value="NZ_BAABKJ010000009.1"/>
</dbReference>
<evidence type="ECO:0000256" key="1">
    <source>
        <dbReference type="ARBA" id="ARBA00004651"/>
    </source>
</evidence>
<dbReference type="Proteomes" id="UP000243468">
    <property type="component" value="Unassembled WGS sequence"/>
</dbReference>
<dbReference type="STRING" id="1226327.SAMN05421732_10745"/>
<evidence type="ECO:0000313" key="9">
    <source>
        <dbReference type="EMBL" id="SDC46911.1"/>
    </source>
</evidence>
<dbReference type="GO" id="GO:0005886">
    <property type="term" value="C:plasma membrane"/>
    <property type="evidence" value="ECO:0007669"/>
    <property type="project" value="UniProtKB-SubCell"/>
</dbReference>
<dbReference type="CDD" id="cd06261">
    <property type="entry name" value="TM_PBP2"/>
    <property type="match status" value="1"/>
</dbReference>
<keyword evidence="3" id="KW-1003">Cell membrane</keyword>
<evidence type="ECO:0000256" key="2">
    <source>
        <dbReference type="ARBA" id="ARBA00022448"/>
    </source>
</evidence>
<proteinExistence type="inferred from homology"/>
<feature type="transmembrane region" description="Helical" evidence="7">
    <location>
        <begin position="123"/>
        <end position="144"/>
    </location>
</feature>
<evidence type="ECO:0000256" key="6">
    <source>
        <dbReference type="ARBA" id="ARBA00023136"/>
    </source>
</evidence>
<evidence type="ECO:0000313" key="10">
    <source>
        <dbReference type="Proteomes" id="UP000243468"/>
    </source>
</evidence>
<dbReference type="InterPro" id="IPR035906">
    <property type="entry name" value="MetI-like_sf"/>
</dbReference>
<dbReference type="Pfam" id="PF00528">
    <property type="entry name" value="BPD_transp_1"/>
    <property type="match status" value="1"/>
</dbReference>
<accession>A0A1G6LUL3</accession>
<dbReference type="PANTHER" id="PTHR30151:SF38">
    <property type="entry name" value="ALIPHATIC SULFONATES TRANSPORT PERMEASE PROTEIN SSUC-RELATED"/>
    <property type="match status" value="1"/>
</dbReference>
<evidence type="ECO:0000259" key="8">
    <source>
        <dbReference type="PROSITE" id="PS50928"/>
    </source>
</evidence>
<feature type="transmembrane region" description="Helical" evidence="7">
    <location>
        <begin position="214"/>
        <end position="236"/>
    </location>
</feature>
<keyword evidence="2 7" id="KW-0813">Transport</keyword>
<evidence type="ECO:0000256" key="7">
    <source>
        <dbReference type="RuleBase" id="RU363032"/>
    </source>
</evidence>
<dbReference type="EMBL" id="FMYO01000007">
    <property type="protein sequence ID" value="SDC46911.1"/>
    <property type="molecule type" value="Genomic_DNA"/>
</dbReference>
<dbReference type="Gene3D" id="1.10.3720.10">
    <property type="entry name" value="MetI-like"/>
    <property type="match status" value="1"/>
</dbReference>
<keyword evidence="10" id="KW-1185">Reference proteome</keyword>
<feature type="transmembrane region" description="Helical" evidence="7">
    <location>
        <begin position="26"/>
        <end position="49"/>
    </location>
</feature>
<feature type="transmembrane region" description="Helical" evidence="7">
    <location>
        <begin position="245"/>
        <end position="267"/>
    </location>
</feature>
<dbReference type="InterPro" id="IPR000515">
    <property type="entry name" value="MetI-like"/>
</dbReference>
<feature type="domain" description="ABC transmembrane type-1" evidence="8">
    <location>
        <begin position="84"/>
        <end position="264"/>
    </location>
</feature>
<protein>
    <submittedName>
        <fullName evidence="9">Sulfonate transport system permease protein</fullName>
    </submittedName>
</protein>